<evidence type="ECO:0000313" key="1">
    <source>
        <dbReference type="EMBL" id="VAW68370.1"/>
    </source>
</evidence>
<evidence type="ECO:0008006" key="2">
    <source>
        <dbReference type="Google" id="ProtNLM"/>
    </source>
</evidence>
<protein>
    <recommendedName>
        <fullName evidence="2">Fe-S-cluster oxidoreductase</fullName>
    </recommendedName>
</protein>
<dbReference type="Pfam" id="PF03692">
    <property type="entry name" value="CxxCxxCC"/>
    <property type="match status" value="1"/>
</dbReference>
<dbReference type="PANTHER" id="PTHR35866:SF1">
    <property type="entry name" value="YKGJ FAMILY CYSTEINE CLUSTER PROTEIN"/>
    <property type="match status" value="1"/>
</dbReference>
<dbReference type="InterPro" id="IPR005358">
    <property type="entry name" value="Puta_zinc/iron-chelating_dom"/>
</dbReference>
<reference evidence="1" key="1">
    <citation type="submission" date="2018-06" db="EMBL/GenBank/DDBJ databases">
        <authorList>
            <person name="Zhirakovskaya E."/>
        </authorList>
    </citation>
    <scope>NUCLEOTIDE SEQUENCE</scope>
</reference>
<proteinExistence type="predicted"/>
<sequence>MSDDIKIEDIPFTSDVMPKILDPNTEIKFKCHKGISCWNACCKKADITLTPYDIVRLKIATGKDSSAVLNEHTVPFTMDSDGMPGIKLRTTDEGACLFMDEVNGCTIYEDRPSSCRYYPLGNLSMKKADQAHENQHFVLIHEDHCMGHKEDHIQNIQNFREEQKVEDFDQYNIEYFQLILKKKSMGPGVGKPPEMSLQLFFMACFDQDRFRRFVLSDAFKKNYTIDDATYAEIAGDDIACMYFGFRLLRQVLFNEQTLSEVDGALDKRVEERKEVMDMRRKLEIEKMKANDPYQAYKQEVEAETEDMRKDSK</sequence>
<name>A0A3B0XUD7_9ZZZZ</name>
<organism evidence="1">
    <name type="scientific">hydrothermal vent metagenome</name>
    <dbReference type="NCBI Taxonomy" id="652676"/>
    <lineage>
        <taxon>unclassified sequences</taxon>
        <taxon>metagenomes</taxon>
        <taxon>ecological metagenomes</taxon>
    </lineage>
</organism>
<dbReference type="AlphaFoldDB" id="A0A3B0XUD7"/>
<dbReference type="PANTHER" id="PTHR35866">
    <property type="entry name" value="PUTATIVE-RELATED"/>
    <property type="match status" value="1"/>
</dbReference>
<gene>
    <name evidence="1" type="ORF">MNBD_GAMMA09-2231</name>
</gene>
<accession>A0A3B0XUD7</accession>
<dbReference type="EMBL" id="UOFI01000128">
    <property type="protein sequence ID" value="VAW68370.1"/>
    <property type="molecule type" value="Genomic_DNA"/>
</dbReference>